<accession>A0A1C5JGG0</accession>
<sequence length="325" mass="33462">MKAGRIAGYAAFGAALTYTLLKVAWIAGSSVGISEMRGLSRADWMAGNISTAGLGIVGAIVALATARSWGMRIPLWLIAVPMWVSAGLLAPFIVLMPAAAVFVAAGWWAPPATAADGTEPTLEPWTFVIVYGSFIVLGAGLAVALPVYAWARFRTALLGTVGQVPAGSTHLAQVPLAWAAAVLATGLAGLRLSWAFGATVGLHPGPRDVWLRLGDVVAAMQILCAVLGVLVLVHRWGKERRFTLPLIATWLGAGGMVGTGFLSMPTILSGDQWAPTGQTFAAHATGTFLTCVAGGLISLVALFLLVERRAAAAENTAARAPAAAG</sequence>
<feature type="transmembrane region" description="Helical" evidence="1">
    <location>
        <begin position="246"/>
        <end position="268"/>
    </location>
</feature>
<gene>
    <name evidence="2" type="ORF">GA0070613_4638</name>
</gene>
<keyword evidence="1" id="KW-0812">Transmembrane</keyword>
<name>A0A1C5JGG0_9ACTN</name>
<dbReference type="Proteomes" id="UP000198221">
    <property type="component" value="Chromosome I"/>
</dbReference>
<feature type="transmembrane region" description="Helical" evidence="1">
    <location>
        <begin position="280"/>
        <end position="306"/>
    </location>
</feature>
<reference evidence="3" key="1">
    <citation type="submission" date="2016-06" db="EMBL/GenBank/DDBJ databases">
        <authorList>
            <person name="Varghese N."/>
            <person name="Submissions Spin"/>
        </authorList>
    </citation>
    <scope>NUCLEOTIDE SEQUENCE [LARGE SCALE GENOMIC DNA]</scope>
    <source>
        <strain evidence="3">DSM 43819</strain>
    </source>
</reference>
<dbReference type="EMBL" id="LT607754">
    <property type="protein sequence ID" value="SCG69630.1"/>
    <property type="molecule type" value="Genomic_DNA"/>
</dbReference>
<keyword evidence="1" id="KW-1133">Transmembrane helix</keyword>
<evidence type="ECO:0000313" key="2">
    <source>
        <dbReference type="EMBL" id="SCG69630.1"/>
    </source>
</evidence>
<organism evidence="2 3">
    <name type="scientific">Micromonospora inositola</name>
    <dbReference type="NCBI Taxonomy" id="47865"/>
    <lineage>
        <taxon>Bacteria</taxon>
        <taxon>Bacillati</taxon>
        <taxon>Actinomycetota</taxon>
        <taxon>Actinomycetes</taxon>
        <taxon>Micromonosporales</taxon>
        <taxon>Micromonosporaceae</taxon>
        <taxon>Micromonospora</taxon>
    </lineage>
</organism>
<dbReference type="AlphaFoldDB" id="A0A1C5JGG0"/>
<keyword evidence="1" id="KW-0472">Membrane</keyword>
<proteinExistence type="predicted"/>
<evidence type="ECO:0000313" key="3">
    <source>
        <dbReference type="Proteomes" id="UP000198221"/>
    </source>
</evidence>
<feature type="transmembrane region" description="Helical" evidence="1">
    <location>
        <begin position="45"/>
        <end position="63"/>
    </location>
</feature>
<feature type="transmembrane region" description="Helical" evidence="1">
    <location>
        <begin position="216"/>
        <end position="234"/>
    </location>
</feature>
<feature type="transmembrane region" description="Helical" evidence="1">
    <location>
        <begin position="7"/>
        <end position="25"/>
    </location>
</feature>
<evidence type="ECO:0000256" key="1">
    <source>
        <dbReference type="SAM" id="Phobius"/>
    </source>
</evidence>
<feature type="transmembrane region" description="Helical" evidence="1">
    <location>
        <begin position="171"/>
        <end position="196"/>
    </location>
</feature>
<feature type="transmembrane region" description="Helical" evidence="1">
    <location>
        <begin position="128"/>
        <end position="151"/>
    </location>
</feature>
<protein>
    <submittedName>
        <fullName evidence="2">Uncharacterized protein</fullName>
    </submittedName>
</protein>
<keyword evidence="3" id="KW-1185">Reference proteome</keyword>
<feature type="transmembrane region" description="Helical" evidence="1">
    <location>
        <begin position="75"/>
        <end position="108"/>
    </location>
</feature>